<keyword evidence="5 9" id="KW-0999">Mitochondrion inner membrane</keyword>
<keyword evidence="9" id="KW-0653">Protein transport</keyword>
<dbReference type="Pfam" id="PF02466">
    <property type="entry name" value="Tim17"/>
    <property type="match status" value="1"/>
</dbReference>
<dbReference type="Proteomes" id="UP000187429">
    <property type="component" value="Unassembled WGS sequence"/>
</dbReference>
<evidence type="ECO:0000313" key="11">
    <source>
        <dbReference type="Proteomes" id="UP000187429"/>
    </source>
</evidence>
<dbReference type="PANTHER" id="PTHR14110">
    <property type="entry name" value="MITOCHONDRIAL IMPORT INNER MEMBRANE TRANSLOCASE SUBUNIT TIM22"/>
    <property type="match status" value="1"/>
</dbReference>
<name>A0A1R1YPQ6_9FUNG</name>
<dbReference type="AlphaFoldDB" id="A0A1R1YPQ6"/>
<dbReference type="GO" id="GO:0042721">
    <property type="term" value="C:TIM22 mitochondrial import inner membrane insertion complex"/>
    <property type="evidence" value="ECO:0007669"/>
    <property type="project" value="UniProtKB-UniRule"/>
</dbReference>
<comment type="subunit">
    <text evidence="9">Component of the TIM22 complex.</text>
</comment>
<comment type="similarity">
    <text evidence="2 9">Belongs to the Tim17/Tim22/Tim23 family.</text>
</comment>
<sequence length="152" mass="15887">MSNPFNRAPTEQERQMAEKVTSSCLFKTGLSGVAGLGLGAIFGLIMSSIDFSSPASNNPTATTKQQIKDTLRDMGSKSWASAKGFATIAAIYSGSECIIESYRAKNDIYNSVSAGCVTGAILATKTGPKGMLFGCAGFAAFSAAIDLYLTDR</sequence>
<protein>
    <recommendedName>
        <fullName evidence="3 9">Mitochondrial import inner membrane translocase subunit TIM22</fullName>
    </recommendedName>
</protein>
<keyword evidence="4 9" id="KW-0812">Transmembrane</keyword>
<keyword evidence="9" id="KW-0811">Translocation</keyword>
<dbReference type="InterPro" id="IPR039175">
    <property type="entry name" value="TIM22"/>
</dbReference>
<dbReference type="EMBL" id="LSSM01000464">
    <property type="protein sequence ID" value="OMJ28830.1"/>
    <property type="molecule type" value="Genomic_DNA"/>
</dbReference>
<organism evidence="10 11">
    <name type="scientific">Smittium culicis</name>
    <dbReference type="NCBI Taxonomy" id="133412"/>
    <lineage>
        <taxon>Eukaryota</taxon>
        <taxon>Fungi</taxon>
        <taxon>Fungi incertae sedis</taxon>
        <taxon>Zoopagomycota</taxon>
        <taxon>Kickxellomycotina</taxon>
        <taxon>Harpellomycetes</taxon>
        <taxon>Harpellales</taxon>
        <taxon>Legeriomycetaceae</taxon>
        <taxon>Smittium</taxon>
    </lineage>
</organism>
<feature type="transmembrane region" description="Helical" evidence="9">
    <location>
        <begin position="131"/>
        <end position="149"/>
    </location>
</feature>
<keyword evidence="9" id="KW-0813">Transport</keyword>
<keyword evidence="8 9" id="KW-0472">Membrane</keyword>
<evidence type="ECO:0000256" key="4">
    <source>
        <dbReference type="ARBA" id="ARBA00022692"/>
    </source>
</evidence>
<proteinExistence type="inferred from homology"/>
<evidence type="ECO:0000256" key="8">
    <source>
        <dbReference type="ARBA" id="ARBA00023136"/>
    </source>
</evidence>
<comment type="function">
    <text evidence="9">Essential core component of the TIM22 complex, a complex that mediates the import and insertion of multi-pass transmembrane proteins into the mitochondrial inner membrane. In the TIM22 complex, it constitutes the voltage-activated and signal-gated channel. Forms a twin-pore translocase that uses the membrane potential as external driving force in 2 voltage-dependent steps.</text>
</comment>
<accession>A0A1R1YPQ6</accession>
<evidence type="ECO:0000256" key="5">
    <source>
        <dbReference type="ARBA" id="ARBA00022792"/>
    </source>
</evidence>
<evidence type="ECO:0000256" key="2">
    <source>
        <dbReference type="ARBA" id="ARBA00008444"/>
    </source>
</evidence>
<dbReference type="GO" id="GO:0008320">
    <property type="term" value="F:protein transmembrane transporter activity"/>
    <property type="evidence" value="ECO:0007669"/>
    <property type="project" value="UniProtKB-UniRule"/>
</dbReference>
<dbReference type="OrthoDB" id="75343at2759"/>
<comment type="caution">
    <text evidence="10">The sequence shown here is derived from an EMBL/GenBank/DDBJ whole genome shotgun (WGS) entry which is preliminary data.</text>
</comment>
<reference evidence="11" key="1">
    <citation type="submission" date="2017-01" db="EMBL/GenBank/DDBJ databases">
        <authorList>
            <person name="Wang Y."/>
            <person name="White M."/>
            <person name="Kvist S."/>
            <person name="Moncalvo J.-M."/>
        </authorList>
    </citation>
    <scope>NUCLEOTIDE SEQUENCE [LARGE SCALE GENOMIC DNA]</scope>
    <source>
        <strain evidence="11">ID-206-W2</strain>
    </source>
</reference>
<dbReference type="PANTHER" id="PTHR14110:SF0">
    <property type="entry name" value="MITOCHONDRIAL IMPORT INNER MEMBRANE TRANSLOCASE SUBUNIT TIM22"/>
    <property type="match status" value="1"/>
</dbReference>
<feature type="transmembrane region" description="Helical" evidence="9">
    <location>
        <begin position="24"/>
        <end position="49"/>
    </location>
</feature>
<keyword evidence="7 9" id="KW-0496">Mitochondrion</keyword>
<evidence type="ECO:0000256" key="6">
    <source>
        <dbReference type="ARBA" id="ARBA00022989"/>
    </source>
</evidence>
<gene>
    <name evidence="10" type="ORF">AYI69_g1683</name>
</gene>
<evidence type="ECO:0000256" key="9">
    <source>
        <dbReference type="RuleBase" id="RU367038"/>
    </source>
</evidence>
<evidence type="ECO:0000313" key="10">
    <source>
        <dbReference type="EMBL" id="OMJ28830.1"/>
    </source>
</evidence>
<comment type="subcellular location">
    <subcellularLocation>
        <location evidence="1 9">Mitochondrion inner membrane</location>
        <topology evidence="1 9">Multi-pass membrane protein</topology>
    </subcellularLocation>
</comment>
<evidence type="ECO:0000256" key="1">
    <source>
        <dbReference type="ARBA" id="ARBA00004448"/>
    </source>
</evidence>
<dbReference type="GO" id="GO:0045039">
    <property type="term" value="P:protein insertion into mitochondrial inner membrane"/>
    <property type="evidence" value="ECO:0007669"/>
    <property type="project" value="UniProtKB-UniRule"/>
</dbReference>
<evidence type="ECO:0000256" key="3">
    <source>
        <dbReference type="ARBA" id="ARBA00020722"/>
    </source>
</evidence>
<keyword evidence="6 9" id="KW-1133">Transmembrane helix</keyword>
<dbReference type="GO" id="GO:0030943">
    <property type="term" value="F:mitochondrion targeting sequence binding"/>
    <property type="evidence" value="ECO:0007669"/>
    <property type="project" value="TreeGrafter"/>
</dbReference>
<keyword evidence="11" id="KW-1185">Reference proteome</keyword>
<evidence type="ECO:0000256" key="7">
    <source>
        <dbReference type="ARBA" id="ARBA00023128"/>
    </source>
</evidence>